<evidence type="ECO:0000313" key="2">
    <source>
        <dbReference type="Proteomes" id="UP001164965"/>
    </source>
</evidence>
<organism evidence="1 2">
    <name type="scientific">Rhodococcus antarcticus</name>
    <dbReference type="NCBI Taxonomy" id="2987751"/>
    <lineage>
        <taxon>Bacteria</taxon>
        <taxon>Bacillati</taxon>
        <taxon>Actinomycetota</taxon>
        <taxon>Actinomycetes</taxon>
        <taxon>Mycobacteriales</taxon>
        <taxon>Nocardiaceae</taxon>
        <taxon>Rhodococcus</taxon>
    </lineage>
</organism>
<accession>A0ABY6P2S8</accession>
<name>A0ABY6P2S8_9NOCA</name>
<sequence length="168" mass="18864">MSVARTGGSTAAEREQRYPCDELAPELEQELFRARTVAAPPQVVFRWLAQLRHAPYSYDLVDNLGRRSPRTLDPAAPPLAVGQRALIVFRVAAFALNDHLTVDTRGRWSMVMTYRVRPVPGGTRLVVKVRCGYPTALDGRLGRVLLPWGDWVMVRRQLVVLGSLAETW</sequence>
<dbReference type="SUPFAM" id="SSF55961">
    <property type="entry name" value="Bet v1-like"/>
    <property type="match status" value="1"/>
</dbReference>
<proteinExistence type="predicted"/>
<evidence type="ECO:0000313" key="1">
    <source>
        <dbReference type="EMBL" id="UZJ25641.1"/>
    </source>
</evidence>
<reference evidence="1" key="1">
    <citation type="submission" date="2022-10" db="EMBL/GenBank/DDBJ databases">
        <title>Rhodococcus sp.75.</title>
        <authorList>
            <person name="Sun M."/>
        </authorList>
    </citation>
    <scope>NUCLEOTIDE SEQUENCE</scope>
    <source>
        <strain evidence="1">75</strain>
    </source>
</reference>
<dbReference type="InterPro" id="IPR023393">
    <property type="entry name" value="START-like_dom_sf"/>
</dbReference>
<evidence type="ECO:0008006" key="3">
    <source>
        <dbReference type="Google" id="ProtNLM"/>
    </source>
</evidence>
<dbReference type="Gene3D" id="3.30.530.20">
    <property type="match status" value="1"/>
</dbReference>
<gene>
    <name evidence="1" type="ORF">RHODO2019_04080</name>
</gene>
<protein>
    <recommendedName>
        <fullName evidence="3">Polyketide cyclase/dehydrase/lipid transport protein</fullName>
    </recommendedName>
</protein>
<dbReference type="EMBL" id="CP110615">
    <property type="protein sequence ID" value="UZJ25641.1"/>
    <property type="molecule type" value="Genomic_DNA"/>
</dbReference>
<keyword evidence="2" id="KW-1185">Reference proteome</keyword>
<dbReference type="Proteomes" id="UP001164965">
    <property type="component" value="Chromosome"/>
</dbReference>
<dbReference type="RefSeq" id="WP_265383745.1">
    <property type="nucleotide sequence ID" value="NZ_CP110615.1"/>
</dbReference>